<dbReference type="InterPro" id="IPR011032">
    <property type="entry name" value="GroES-like_sf"/>
</dbReference>
<dbReference type="InterPro" id="IPR051603">
    <property type="entry name" value="Zinc-ADH_QOR/CCCR"/>
</dbReference>
<evidence type="ECO:0000313" key="4">
    <source>
        <dbReference type="EMBL" id="MBP2706875.1"/>
    </source>
</evidence>
<gene>
    <name evidence="4" type="ORF">JOL79_24000</name>
</gene>
<dbReference type="AlphaFoldDB" id="A0A940WSZ9"/>
<dbReference type="SMART" id="SM00829">
    <property type="entry name" value="PKS_ER"/>
    <property type="match status" value="1"/>
</dbReference>
<feature type="domain" description="Enoyl reductase (ER)" evidence="3">
    <location>
        <begin position="20"/>
        <end position="332"/>
    </location>
</feature>
<protein>
    <recommendedName>
        <fullName evidence="2">Zinc-type alcohol dehydrogenase-like protein</fullName>
    </recommendedName>
</protein>
<dbReference type="InterPro" id="IPR020843">
    <property type="entry name" value="ER"/>
</dbReference>
<dbReference type="SUPFAM" id="SSF50129">
    <property type="entry name" value="GroES-like"/>
    <property type="match status" value="1"/>
</dbReference>
<dbReference type="Proteomes" id="UP000674234">
    <property type="component" value="Unassembled WGS sequence"/>
</dbReference>
<dbReference type="InterPro" id="IPR014182">
    <property type="entry name" value="ADH_Zn_typ-1"/>
</dbReference>
<dbReference type="Pfam" id="PF08240">
    <property type="entry name" value="ADH_N"/>
    <property type="match status" value="1"/>
</dbReference>
<evidence type="ECO:0000256" key="1">
    <source>
        <dbReference type="ARBA" id="ARBA00022857"/>
    </source>
</evidence>
<dbReference type="Pfam" id="PF13602">
    <property type="entry name" value="ADH_zinc_N_2"/>
    <property type="match status" value="1"/>
</dbReference>
<keyword evidence="2" id="KW-0479">Metal-binding</keyword>
<dbReference type="Gene3D" id="3.90.180.10">
    <property type="entry name" value="Medium-chain alcohol dehydrogenases, catalytic domain"/>
    <property type="match status" value="1"/>
</dbReference>
<keyword evidence="5" id="KW-1185">Reference proteome</keyword>
<accession>A0A940WSZ9</accession>
<dbReference type="Gene3D" id="3.40.50.720">
    <property type="entry name" value="NAD(P)-binding Rossmann-like Domain"/>
    <property type="match status" value="1"/>
</dbReference>
<reference evidence="4" key="1">
    <citation type="submission" date="2021-02" db="EMBL/GenBank/DDBJ databases">
        <title>Draft genome sequence of Microbispora sp. RL4-1S isolated from rice leaves in Thailand.</title>
        <authorList>
            <person name="Muangham S."/>
            <person name="Duangmal K."/>
        </authorList>
    </citation>
    <scope>NUCLEOTIDE SEQUENCE</scope>
    <source>
        <strain evidence="4">RL4-1S</strain>
    </source>
</reference>
<keyword evidence="1" id="KW-0521">NADP</keyword>
<dbReference type="PANTHER" id="PTHR44154">
    <property type="entry name" value="QUINONE OXIDOREDUCTASE"/>
    <property type="match status" value="1"/>
</dbReference>
<dbReference type="GO" id="GO:0008270">
    <property type="term" value="F:zinc ion binding"/>
    <property type="evidence" value="ECO:0007669"/>
    <property type="project" value="InterPro"/>
</dbReference>
<dbReference type="SUPFAM" id="SSF51735">
    <property type="entry name" value="NAD(P)-binding Rossmann-fold domains"/>
    <property type="match status" value="1"/>
</dbReference>
<dbReference type="RefSeq" id="WP_210158160.1">
    <property type="nucleotide sequence ID" value="NZ_JAFCNB010000015.1"/>
</dbReference>
<dbReference type="PANTHER" id="PTHR44154:SF1">
    <property type="entry name" value="QUINONE OXIDOREDUCTASE"/>
    <property type="match status" value="1"/>
</dbReference>
<evidence type="ECO:0000256" key="2">
    <source>
        <dbReference type="RuleBase" id="RU364000"/>
    </source>
</evidence>
<dbReference type="GO" id="GO:0016491">
    <property type="term" value="F:oxidoreductase activity"/>
    <property type="evidence" value="ECO:0007669"/>
    <property type="project" value="UniProtKB-KW"/>
</dbReference>
<dbReference type="EMBL" id="JAFCNB010000015">
    <property type="protein sequence ID" value="MBP2706875.1"/>
    <property type="molecule type" value="Genomic_DNA"/>
</dbReference>
<sequence>MTETMPAVGYRKPLPISDPASLEDLELPIPEPGPRDLLVRVEAVSVNPVDTKVRKGHDPAGEPKVLGWDAAGVVVATGPEVTLFEVGDEVYYAGSIDRMGTDARYHAVDERIVGHKPATLSFAEAAALPLTTITAWETLFDRFRLTSSDTGTLLVLGGAGGVGSMIIQLARALTGVTVVATASRPESRQWALDLGAHAVADHHDLVNSVRAVAPGGVDYVFSPKTDGNIEAYAELLRPGGAITAIDEPEGLELLPLKVKSIAFHWELMFTRPLFRTDDMIAQHDLLERVRELVDEGVVRGTVTTTLGPIRAETLRQAHEMVESGRMIGKVVVAGF</sequence>
<dbReference type="CDD" id="cd08252">
    <property type="entry name" value="AL_MDR"/>
    <property type="match status" value="1"/>
</dbReference>
<comment type="similarity">
    <text evidence="2">Belongs to the zinc-containing alcohol dehydrogenase family. Quinone oxidoreductase subfamily.</text>
</comment>
<proteinExistence type="inferred from homology"/>
<evidence type="ECO:0000313" key="5">
    <source>
        <dbReference type="Proteomes" id="UP000674234"/>
    </source>
</evidence>
<comment type="caution">
    <text evidence="4">The sequence shown here is derived from an EMBL/GenBank/DDBJ whole genome shotgun (WGS) entry which is preliminary data.</text>
</comment>
<dbReference type="InterPro" id="IPR013154">
    <property type="entry name" value="ADH-like_N"/>
</dbReference>
<keyword evidence="2" id="KW-0862">Zinc</keyword>
<name>A0A940WSZ9_9ACTN</name>
<dbReference type="InterPro" id="IPR036291">
    <property type="entry name" value="NAD(P)-bd_dom_sf"/>
</dbReference>
<organism evidence="4 5">
    <name type="scientific">Microbispora oryzae</name>
    <dbReference type="NCBI Taxonomy" id="2806554"/>
    <lineage>
        <taxon>Bacteria</taxon>
        <taxon>Bacillati</taxon>
        <taxon>Actinomycetota</taxon>
        <taxon>Actinomycetes</taxon>
        <taxon>Streptosporangiales</taxon>
        <taxon>Streptosporangiaceae</taxon>
        <taxon>Microbispora</taxon>
    </lineage>
</organism>
<keyword evidence="2" id="KW-0560">Oxidoreductase</keyword>
<dbReference type="NCBIfam" id="TIGR02817">
    <property type="entry name" value="adh_fam_1"/>
    <property type="match status" value="1"/>
</dbReference>
<evidence type="ECO:0000259" key="3">
    <source>
        <dbReference type="SMART" id="SM00829"/>
    </source>
</evidence>